<dbReference type="AlphaFoldDB" id="A0A9P6H2I6"/>
<dbReference type="EMBL" id="WIUZ02000002">
    <property type="protein sequence ID" value="KAF9791105.1"/>
    <property type="molecule type" value="Genomic_DNA"/>
</dbReference>
<dbReference type="EMBL" id="WIUZ02000035">
    <property type="protein sequence ID" value="KAF9777504.1"/>
    <property type="molecule type" value="Genomic_DNA"/>
</dbReference>
<evidence type="ECO:0000313" key="2">
    <source>
        <dbReference type="EMBL" id="KAF9777504.1"/>
    </source>
</evidence>
<reference evidence="2" key="2">
    <citation type="submission" date="2020-11" db="EMBL/GenBank/DDBJ databases">
        <authorList>
            <consortium name="DOE Joint Genome Institute"/>
            <person name="Kuo A."/>
            <person name="Miyauchi S."/>
            <person name="Kiss E."/>
            <person name="Drula E."/>
            <person name="Kohler A."/>
            <person name="Sanchez-Garcia M."/>
            <person name="Andreopoulos B."/>
            <person name="Barry K.W."/>
            <person name="Bonito G."/>
            <person name="Buee M."/>
            <person name="Carver A."/>
            <person name="Chen C."/>
            <person name="Cichocki N."/>
            <person name="Clum A."/>
            <person name="Culley D."/>
            <person name="Crous P.W."/>
            <person name="Fauchery L."/>
            <person name="Girlanda M."/>
            <person name="Hayes R."/>
            <person name="Keri Z."/>
            <person name="Labutti K."/>
            <person name="Lipzen A."/>
            <person name="Lombard V."/>
            <person name="Magnuson J."/>
            <person name="Maillard F."/>
            <person name="Morin E."/>
            <person name="Murat C."/>
            <person name="Nolan M."/>
            <person name="Ohm R."/>
            <person name="Pangilinan J."/>
            <person name="Pereira M."/>
            <person name="Perotto S."/>
            <person name="Peter M."/>
            <person name="Riley R."/>
            <person name="Sitrit Y."/>
            <person name="Stielow B."/>
            <person name="Szollosi G."/>
            <person name="Zifcakova L."/>
            <person name="Stursova M."/>
            <person name="Spatafora J.W."/>
            <person name="Tedersoo L."/>
            <person name="Vaario L.-M."/>
            <person name="Yamada A."/>
            <person name="Yan M."/>
            <person name="Wang P."/>
            <person name="Xu J."/>
            <person name="Bruns T."/>
            <person name="Baldrian P."/>
            <person name="Vilgalys R."/>
            <person name="Henrissat B."/>
            <person name="Grigoriev I.V."/>
            <person name="Hibbett D."/>
            <person name="Nagy L.G."/>
            <person name="Martin F.M."/>
        </authorList>
    </citation>
    <scope>NUCLEOTIDE SEQUENCE</scope>
    <source>
        <strain evidence="2">UH-Tt-Lm1</strain>
    </source>
</reference>
<organism evidence="2 4">
    <name type="scientific">Thelephora terrestris</name>
    <dbReference type="NCBI Taxonomy" id="56493"/>
    <lineage>
        <taxon>Eukaryota</taxon>
        <taxon>Fungi</taxon>
        <taxon>Dikarya</taxon>
        <taxon>Basidiomycota</taxon>
        <taxon>Agaricomycotina</taxon>
        <taxon>Agaricomycetes</taxon>
        <taxon>Thelephorales</taxon>
        <taxon>Thelephoraceae</taxon>
        <taxon>Thelephora</taxon>
    </lineage>
</organism>
<dbReference type="Pfam" id="PF12937">
    <property type="entry name" value="F-box-like"/>
    <property type="match status" value="1"/>
</dbReference>
<gene>
    <name evidence="3" type="ORF">BJ322DRAFT_427364</name>
    <name evidence="2" type="ORF">BJ322DRAFT_572352</name>
</gene>
<comment type="caution">
    <text evidence="2">The sequence shown here is derived from an EMBL/GenBank/DDBJ whole genome shotgun (WGS) entry which is preliminary data.</text>
</comment>
<feature type="domain" description="F-box" evidence="1">
    <location>
        <begin position="65"/>
        <end position="107"/>
    </location>
</feature>
<dbReference type="Gene3D" id="1.20.1280.50">
    <property type="match status" value="1"/>
</dbReference>
<dbReference type="InterPro" id="IPR036047">
    <property type="entry name" value="F-box-like_dom_sf"/>
</dbReference>
<keyword evidence="4" id="KW-1185">Reference proteome</keyword>
<sequence>MGTQIYPGRGLSLSQLVFALNKELDLVVHSPSFTLDAISQLDRDTSAALTTIREWRNSLVPINRIPLDILSLIPTHLSSQEDRFIATSVCRHWRKTFLEHGALWSKLFLHKGNVYVETLLRRVKGSPLDVIVDRKIPTDTTITLLSPRIRQIKYLELRQSSWEAITKLSEMGLGQPFLRTLKIAVVERRNGFRRPVTPPPHPFFSDAANLEQFFLDSWSYKRLEYFVFPRLTTLTLSMHCTYDCNAPDLFDFLKASPMLRTVEIRIQGGNNLQEHSREPIVVLPNVEVFSLHMFHGWGVYYIAARISCPYSKHTSLTYQIPDYELLPGIEIFPTSVTSNVIVRQYTRSPVEEVTLRVEPIIDLAMGPTFGPLVGCSLTFRCSDTGIIKLGFQVPGIDLPQTLLEEIGCEAFLQASTTIRAHPLLCQVKHLHIEYKAITLQSRQLLSMAQEVGSLFKSLGPLDGLTIDGCDLHVVFFASHLELGELEQTIVFPSIKELAISRLPTGPDAEACMEAIVDLAESQHAKGIPFERVKIHATAFPAEIVEVLRRWVGAVDCYED</sequence>
<name>A0A9P6H2I6_9AGAM</name>
<dbReference type="SUPFAM" id="SSF81383">
    <property type="entry name" value="F-box domain"/>
    <property type="match status" value="1"/>
</dbReference>
<reference evidence="2" key="1">
    <citation type="journal article" date="2020" name="Nat. Commun.">
        <title>Large-scale genome sequencing of mycorrhizal fungi provides insights into the early evolution of symbiotic traits.</title>
        <authorList>
            <person name="Miyauchi S."/>
            <person name="Kiss E."/>
            <person name="Kuo A."/>
            <person name="Drula E."/>
            <person name="Kohler A."/>
            <person name="Sanchez-Garcia M."/>
            <person name="Morin E."/>
            <person name="Andreopoulos B."/>
            <person name="Barry K.W."/>
            <person name="Bonito G."/>
            <person name="Buee M."/>
            <person name="Carver A."/>
            <person name="Chen C."/>
            <person name="Cichocki N."/>
            <person name="Clum A."/>
            <person name="Culley D."/>
            <person name="Crous P.W."/>
            <person name="Fauchery L."/>
            <person name="Girlanda M."/>
            <person name="Hayes R.D."/>
            <person name="Keri Z."/>
            <person name="LaButti K."/>
            <person name="Lipzen A."/>
            <person name="Lombard V."/>
            <person name="Magnuson J."/>
            <person name="Maillard F."/>
            <person name="Murat C."/>
            <person name="Nolan M."/>
            <person name="Ohm R.A."/>
            <person name="Pangilinan J."/>
            <person name="Pereira M.F."/>
            <person name="Perotto S."/>
            <person name="Peter M."/>
            <person name="Pfister S."/>
            <person name="Riley R."/>
            <person name="Sitrit Y."/>
            <person name="Stielow J.B."/>
            <person name="Szollosi G."/>
            <person name="Zifcakova L."/>
            <person name="Stursova M."/>
            <person name="Spatafora J.W."/>
            <person name="Tedersoo L."/>
            <person name="Vaario L.M."/>
            <person name="Yamada A."/>
            <person name="Yan M."/>
            <person name="Wang P."/>
            <person name="Xu J."/>
            <person name="Bruns T."/>
            <person name="Baldrian P."/>
            <person name="Vilgalys R."/>
            <person name="Dunand C."/>
            <person name="Henrissat B."/>
            <person name="Grigoriev I.V."/>
            <person name="Hibbett D."/>
            <person name="Nagy L.G."/>
            <person name="Martin F.M."/>
        </authorList>
    </citation>
    <scope>NUCLEOTIDE SEQUENCE</scope>
    <source>
        <strain evidence="2">UH-Tt-Lm1</strain>
    </source>
</reference>
<evidence type="ECO:0000313" key="3">
    <source>
        <dbReference type="EMBL" id="KAF9791105.1"/>
    </source>
</evidence>
<evidence type="ECO:0000259" key="1">
    <source>
        <dbReference type="SMART" id="SM00256"/>
    </source>
</evidence>
<accession>A0A9P6H2I6</accession>
<proteinExistence type="predicted"/>
<dbReference type="Proteomes" id="UP000736335">
    <property type="component" value="Unassembled WGS sequence"/>
</dbReference>
<evidence type="ECO:0000313" key="4">
    <source>
        <dbReference type="Proteomes" id="UP000736335"/>
    </source>
</evidence>
<dbReference type="InterPro" id="IPR001810">
    <property type="entry name" value="F-box_dom"/>
</dbReference>
<protein>
    <recommendedName>
        <fullName evidence="1">F-box domain-containing protein</fullName>
    </recommendedName>
</protein>
<dbReference type="OrthoDB" id="2884925at2759"/>
<dbReference type="SMART" id="SM00256">
    <property type="entry name" value="FBOX"/>
    <property type="match status" value="1"/>
</dbReference>